<dbReference type="RefSeq" id="WP_119557642.1">
    <property type="nucleotide sequence ID" value="NZ_QXMN01000051.1"/>
</dbReference>
<evidence type="ECO:0000313" key="2">
    <source>
        <dbReference type="EMBL" id="RIX74451.1"/>
    </source>
</evidence>
<evidence type="ECO:0000313" key="3">
    <source>
        <dbReference type="Proteomes" id="UP000265619"/>
    </source>
</evidence>
<keyword evidence="3" id="KW-1185">Reference proteome</keyword>
<feature type="coiled-coil region" evidence="1">
    <location>
        <begin position="21"/>
        <end position="55"/>
    </location>
</feature>
<keyword evidence="1" id="KW-0175">Coiled coil</keyword>
<name>A0A9X8CZZ2_9BURK</name>
<reference evidence="2 3" key="1">
    <citation type="submission" date="2018-09" db="EMBL/GenBank/DDBJ databases">
        <title>Acidovorax cavernicola nov. sp. isolated from Gruta de las Maravillas (Aracena, Spain).</title>
        <authorList>
            <person name="Jurado V."/>
            <person name="Gutierrez-Patricio S."/>
            <person name="Gonzalez-Pimentel J.L."/>
            <person name="Miller A.Z."/>
            <person name="Laiz L."/>
            <person name="Saiz-Jimenez C."/>
        </authorList>
    </citation>
    <scope>NUCLEOTIDE SEQUENCE [LARGE SCALE GENOMIC DNA]</scope>
    <source>
        <strain evidence="2 3">1011MAR4D40.2</strain>
    </source>
</reference>
<comment type="caution">
    <text evidence="2">The sequence shown here is derived from an EMBL/GenBank/DDBJ whole genome shotgun (WGS) entry which is preliminary data.</text>
</comment>
<evidence type="ECO:0000256" key="1">
    <source>
        <dbReference type="SAM" id="Coils"/>
    </source>
</evidence>
<gene>
    <name evidence="2" type="ORF">D3H34_27350</name>
</gene>
<sequence length="90" mass="10408">MNAQHTPATSRIQRRLERWELEHLRQHAAELAERLEEAERRRDAAEEAAEFWRESHHRLEEHLDDGTADARCIGLTQKGELLVVSTGASQ</sequence>
<organism evidence="2 3">
    <name type="scientific">Acidovorax cavernicola</name>
    <dbReference type="NCBI Taxonomy" id="1675792"/>
    <lineage>
        <taxon>Bacteria</taxon>
        <taxon>Pseudomonadati</taxon>
        <taxon>Pseudomonadota</taxon>
        <taxon>Betaproteobacteria</taxon>
        <taxon>Burkholderiales</taxon>
        <taxon>Comamonadaceae</taxon>
        <taxon>Acidovorax</taxon>
    </lineage>
</organism>
<protein>
    <submittedName>
        <fullName evidence="2">Uncharacterized protein</fullName>
    </submittedName>
</protein>
<proteinExistence type="predicted"/>
<dbReference type="EMBL" id="QXMN01000051">
    <property type="protein sequence ID" value="RIX74451.1"/>
    <property type="molecule type" value="Genomic_DNA"/>
</dbReference>
<dbReference type="AlphaFoldDB" id="A0A9X8CZZ2"/>
<dbReference type="Proteomes" id="UP000265619">
    <property type="component" value="Unassembled WGS sequence"/>
</dbReference>
<accession>A0A9X8CZZ2</accession>